<dbReference type="InterPro" id="IPR037523">
    <property type="entry name" value="VOC_core"/>
</dbReference>
<dbReference type="Proteomes" id="UP000177141">
    <property type="component" value="Unassembled WGS sequence"/>
</dbReference>
<dbReference type="EMBL" id="MGAL01000043">
    <property type="protein sequence ID" value="OGK46352.1"/>
    <property type="molecule type" value="Genomic_DNA"/>
</dbReference>
<evidence type="ECO:0000313" key="3">
    <source>
        <dbReference type="Proteomes" id="UP000177141"/>
    </source>
</evidence>
<sequence>MKINQLIPELLIEDMQKTLRFYHEVLGFQSEIVFPEKNPIFAQIGKDDAHIMLYSRNDFQREIPKLKQVKMGGSILLYFKVEKIKDFYKQIKDKVKIIQTIHETEYDSIEFTIEDCNGYLLAFSQDK</sequence>
<dbReference type="InterPro" id="IPR004360">
    <property type="entry name" value="Glyas_Fos-R_dOase_dom"/>
</dbReference>
<proteinExistence type="predicted"/>
<feature type="domain" description="VOC" evidence="1">
    <location>
        <begin position="2"/>
        <end position="126"/>
    </location>
</feature>
<dbReference type="STRING" id="1802061.A3A93_03185"/>
<evidence type="ECO:0000313" key="2">
    <source>
        <dbReference type="EMBL" id="OGK46352.1"/>
    </source>
</evidence>
<dbReference type="InterPro" id="IPR029068">
    <property type="entry name" value="Glyas_Bleomycin-R_OHBP_Dase"/>
</dbReference>
<reference evidence="2 3" key="1">
    <citation type="journal article" date="2016" name="Nat. Commun.">
        <title>Thousands of microbial genomes shed light on interconnected biogeochemical processes in an aquifer system.</title>
        <authorList>
            <person name="Anantharaman K."/>
            <person name="Brown C.T."/>
            <person name="Hug L.A."/>
            <person name="Sharon I."/>
            <person name="Castelle C.J."/>
            <person name="Probst A.J."/>
            <person name="Thomas B.C."/>
            <person name="Singh A."/>
            <person name="Wilkins M.J."/>
            <person name="Karaoz U."/>
            <person name="Brodie E.L."/>
            <person name="Williams K.H."/>
            <person name="Hubbard S.S."/>
            <person name="Banfield J.F."/>
        </authorList>
    </citation>
    <scope>NUCLEOTIDE SEQUENCE [LARGE SCALE GENOMIC DNA]</scope>
</reference>
<gene>
    <name evidence="2" type="ORF">A3A93_03185</name>
</gene>
<dbReference type="PROSITE" id="PS51819">
    <property type="entry name" value="VOC"/>
    <property type="match status" value="1"/>
</dbReference>
<comment type="caution">
    <text evidence="2">The sequence shown here is derived from an EMBL/GenBank/DDBJ whole genome shotgun (WGS) entry which is preliminary data.</text>
</comment>
<accession>A0A1F7ISL7</accession>
<evidence type="ECO:0000259" key="1">
    <source>
        <dbReference type="PROSITE" id="PS51819"/>
    </source>
</evidence>
<dbReference type="AlphaFoldDB" id="A0A1F7ISL7"/>
<organism evidence="2 3">
    <name type="scientific">Candidatus Roizmanbacteria bacterium RIFCSPLOWO2_01_FULL_38_12</name>
    <dbReference type="NCBI Taxonomy" id="1802061"/>
    <lineage>
        <taxon>Bacteria</taxon>
        <taxon>Candidatus Roizmaniibacteriota</taxon>
    </lineage>
</organism>
<dbReference type="Pfam" id="PF00903">
    <property type="entry name" value="Glyoxalase"/>
    <property type="match status" value="1"/>
</dbReference>
<dbReference type="Gene3D" id="3.10.180.10">
    <property type="entry name" value="2,3-Dihydroxybiphenyl 1,2-Dioxygenase, domain 1"/>
    <property type="match status" value="1"/>
</dbReference>
<dbReference type="SUPFAM" id="SSF54593">
    <property type="entry name" value="Glyoxalase/Bleomycin resistance protein/Dihydroxybiphenyl dioxygenase"/>
    <property type="match status" value="1"/>
</dbReference>
<protein>
    <recommendedName>
        <fullName evidence="1">VOC domain-containing protein</fullName>
    </recommendedName>
</protein>
<name>A0A1F7ISL7_9BACT</name>